<gene>
    <name evidence="2" type="ORF">C7M84_004327</name>
</gene>
<sequence length="373" mass="40385">IFILFHHAFIPPTFPPRSYYTTTPFRLHPHHPDPPSPHHPHHPASTLSTPPTLPPPLSPQKSIVPAPSSLILLDSVRRTALHASSLCQVHPSSHSGLIVLLELATHLYRYSSDKPCGLYATLHSHNLLVPTPALLPPPTIPFPLLSPFPPSPTTPQPFLSSLPPLPTHSLTLPSASPPTHSPPSSDLLPSTQPSPTHQSPPLPYLRPPTYSLLHLPIPLPLSLPPPSHPPLLSPSLHPHIPPPTPFPYHLSLSCPSPNHPLPTMTPPVHPQPSLPSLPSSPPSHPPPGHDQGDEPPGLIIDASTPPPAPPRYVLRTTARPWSSPTRRPRHLQAENGGIVMVSFYNEVPDVCQREPGDQGRHPAYSLVATYNTP</sequence>
<feature type="compositionally biased region" description="Low complexity" evidence="1">
    <location>
        <begin position="156"/>
        <end position="174"/>
    </location>
</feature>
<dbReference type="EMBL" id="QCYY01001572">
    <property type="protein sequence ID" value="ROT77052.1"/>
    <property type="molecule type" value="Genomic_DNA"/>
</dbReference>
<evidence type="ECO:0000313" key="2">
    <source>
        <dbReference type="EMBL" id="ROT77052.1"/>
    </source>
</evidence>
<evidence type="ECO:0000256" key="1">
    <source>
        <dbReference type="SAM" id="MobiDB-lite"/>
    </source>
</evidence>
<feature type="compositionally biased region" description="Pro residues" evidence="1">
    <location>
        <begin position="258"/>
        <end position="288"/>
    </location>
</feature>
<reference evidence="2 3" key="2">
    <citation type="submission" date="2019-01" db="EMBL/GenBank/DDBJ databases">
        <title>The decoding of complex shrimp genome reveals the adaptation for benthos swimmer, frequently molting mechanism and breeding impact on genome.</title>
        <authorList>
            <person name="Sun Y."/>
            <person name="Gao Y."/>
            <person name="Yu Y."/>
        </authorList>
    </citation>
    <scope>NUCLEOTIDE SEQUENCE [LARGE SCALE GENOMIC DNA]</scope>
    <source>
        <tissue evidence="2">Muscle</tissue>
    </source>
</reference>
<protein>
    <submittedName>
        <fullName evidence="2">Uncharacterized protein</fullName>
    </submittedName>
</protein>
<dbReference type="Proteomes" id="UP000283509">
    <property type="component" value="Unassembled WGS sequence"/>
</dbReference>
<feature type="region of interest" description="Disordered" evidence="1">
    <location>
        <begin position="258"/>
        <end position="329"/>
    </location>
</feature>
<evidence type="ECO:0000313" key="3">
    <source>
        <dbReference type="Proteomes" id="UP000283509"/>
    </source>
</evidence>
<feature type="region of interest" description="Disordered" evidence="1">
    <location>
        <begin position="25"/>
        <end position="59"/>
    </location>
</feature>
<feature type="non-terminal residue" evidence="2">
    <location>
        <position position="1"/>
    </location>
</feature>
<dbReference type="AlphaFoldDB" id="A0A423TKS3"/>
<comment type="caution">
    <text evidence="2">The sequence shown here is derived from an EMBL/GenBank/DDBJ whole genome shotgun (WGS) entry which is preliminary data.</text>
</comment>
<organism evidence="2 3">
    <name type="scientific">Penaeus vannamei</name>
    <name type="common">Whiteleg shrimp</name>
    <name type="synonym">Litopenaeus vannamei</name>
    <dbReference type="NCBI Taxonomy" id="6689"/>
    <lineage>
        <taxon>Eukaryota</taxon>
        <taxon>Metazoa</taxon>
        <taxon>Ecdysozoa</taxon>
        <taxon>Arthropoda</taxon>
        <taxon>Crustacea</taxon>
        <taxon>Multicrustacea</taxon>
        <taxon>Malacostraca</taxon>
        <taxon>Eumalacostraca</taxon>
        <taxon>Eucarida</taxon>
        <taxon>Decapoda</taxon>
        <taxon>Dendrobranchiata</taxon>
        <taxon>Penaeoidea</taxon>
        <taxon>Penaeidae</taxon>
        <taxon>Penaeus</taxon>
    </lineage>
</organism>
<name>A0A423TKS3_PENVA</name>
<feature type="region of interest" description="Disordered" evidence="1">
    <location>
        <begin position="153"/>
        <end position="205"/>
    </location>
</feature>
<feature type="compositionally biased region" description="Low complexity" evidence="1">
    <location>
        <begin position="182"/>
        <end position="197"/>
    </location>
</feature>
<reference evidence="2 3" key="1">
    <citation type="submission" date="2018-04" db="EMBL/GenBank/DDBJ databases">
        <authorList>
            <person name="Zhang X."/>
            <person name="Yuan J."/>
            <person name="Li F."/>
            <person name="Xiang J."/>
        </authorList>
    </citation>
    <scope>NUCLEOTIDE SEQUENCE [LARGE SCALE GENOMIC DNA]</scope>
    <source>
        <tissue evidence="2">Muscle</tissue>
    </source>
</reference>
<accession>A0A423TKS3</accession>
<feature type="region of interest" description="Disordered" evidence="1">
    <location>
        <begin position="353"/>
        <end position="373"/>
    </location>
</feature>
<proteinExistence type="predicted"/>
<keyword evidence="3" id="KW-1185">Reference proteome</keyword>